<organism evidence="1 2">
    <name type="scientific">Streptomonospora halophila</name>
    <dbReference type="NCBI Taxonomy" id="427369"/>
    <lineage>
        <taxon>Bacteria</taxon>
        <taxon>Bacillati</taxon>
        <taxon>Actinomycetota</taxon>
        <taxon>Actinomycetes</taxon>
        <taxon>Streptosporangiales</taxon>
        <taxon>Nocardiopsidaceae</taxon>
        <taxon>Streptomonospora</taxon>
    </lineage>
</organism>
<accession>A0ABP9GGU0</accession>
<name>A0ABP9GGU0_9ACTN</name>
<comment type="caution">
    <text evidence="1">The sequence shown here is derived from an EMBL/GenBank/DDBJ whole genome shotgun (WGS) entry which is preliminary data.</text>
</comment>
<protein>
    <submittedName>
        <fullName evidence="1">Uncharacterized protein</fullName>
    </submittedName>
</protein>
<dbReference type="EMBL" id="BAABIK010000013">
    <property type="protein sequence ID" value="GAA4943175.1"/>
    <property type="molecule type" value="Genomic_DNA"/>
</dbReference>
<sequence>MVKAILESDPEDEFSPTEISHLLRGRSVGAIQNAMARLANDGEAELTCEAPRRYRAA</sequence>
<gene>
    <name evidence="1" type="ORF">GCM10023224_27300</name>
</gene>
<keyword evidence="2" id="KW-1185">Reference proteome</keyword>
<proteinExistence type="predicted"/>
<dbReference type="Proteomes" id="UP001499993">
    <property type="component" value="Unassembled WGS sequence"/>
</dbReference>
<dbReference type="RefSeq" id="WP_345556865.1">
    <property type="nucleotide sequence ID" value="NZ_BAABIK010000013.1"/>
</dbReference>
<evidence type="ECO:0000313" key="1">
    <source>
        <dbReference type="EMBL" id="GAA4943175.1"/>
    </source>
</evidence>
<reference evidence="2" key="1">
    <citation type="journal article" date="2019" name="Int. J. Syst. Evol. Microbiol.">
        <title>The Global Catalogue of Microorganisms (GCM) 10K type strain sequencing project: providing services to taxonomists for standard genome sequencing and annotation.</title>
        <authorList>
            <consortium name="The Broad Institute Genomics Platform"/>
            <consortium name="The Broad Institute Genome Sequencing Center for Infectious Disease"/>
            <person name="Wu L."/>
            <person name="Ma J."/>
        </authorList>
    </citation>
    <scope>NUCLEOTIDE SEQUENCE [LARGE SCALE GENOMIC DNA]</scope>
    <source>
        <strain evidence="2">JCM 18123</strain>
    </source>
</reference>
<evidence type="ECO:0000313" key="2">
    <source>
        <dbReference type="Proteomes" id="UP001499993"/>
    </source>
</evidence>